<proteinExistence type="predicted"/>
<evidence type="ECO:0000256" key="1">
    <source>
        <dbReference type="SAM" id="Phobius"/>
    </source>
</evidence>
<dbReference type="EMBL" id="BLXX01000002">
    <property type="protein sequence ID" value="GFO58513.1"/>
    <property type="molecule type" value="Genomic_DNA"/>
</dbReference>
<feature type="domain" description="Ice-binding protein C-terminal" evidence="3">
    <location>
        <begin position="189"/>
        <end position="212"/>
    </location>
</feature>
<protein>
    <recommendedName>
        <fullName evidence="3">Ice-binding protein C-terminal domain-containing protein</fullName>
    </recommendedName>
</protein>
<evidence type="ECO:0000259" key="3">
    <source>
        <dbReference type="Pfam" id="PF07589"/>
    </source>
</evidence>
<evidence type="ECO:0000313" key="5">
    <source>
        <dbReference type="Proteomes" id="UP000556026"/>
    </source>
</evidence>
<feature type="transmembrane region" description="Helical" evidence="1">
    <location>
        <begin position="192"/>
        <end position="209"/>
    </location>
</feature>
<keyword evidence="1" id="KW-0812">Transmembrane</keyword>
<dbReference type="NCBIfam" id="TIGR02595">
    <property type="entry name" value="PEP_CTERM"/>
    <property type="match status" value="1"/>
</dbReference>
<keyword evidence="1" id="KW-1133">Transmembrane helix</keyword>
<keyword evidence="2" id="KW-0732">Signal</keyword>
<gene>
    <name evidence="4" type="ORF">GMST_08380</name>
</gene>
<name>A0A6V8MFD1_9BACT</name>
<evidence type="ECO:0000313" key="4">
    <source>
        <dbReference type="EMBL" id="GFO58513.1"/>
    </source>
</evidence>
<organism evidence="4 5">
    <name type="scientific">Geomonas silvestris</name>
    <dbReference type="NCBI Taxonomy" id="2740184"/>
    <lineage>
        <taxon>Bacteria</taxon>
        <taxon>Pseudomonadati</taxon>
        <taxon>Thermodesulfobacteriota</taxon>
        <taxon>Desulfuromonadia</taxon>
        <taxon>Geobacterales</taxon>
        <taxon>Geobacteraceae</taxon>
        <taxon>Geomonas</taxon>
    </lineage>
</organism>
<sequence>MKKFVAVLVGGMVFGLAGMASAYTLNYNYQLDGNGGMTSPYASVLVETFDAGDTLNLTLSGDFNIVQGNASGLHAAPTGPSGQDQTNYLTVPNARSTGSTFATGFGTANYLGLWWGSIDVYNTFNFYNNNVLVQSFTGSQVSTLANGSWTNPATNKYVNILDLPDFDKIEFVSTQYAFETDNIAVGTVVPEPGTMMLLGAGFLGLAIFVKRRKSA</sequence>
<feature type="signal peptide" evidence="2">
    <location>
        <begin position="1"/>
        <end position="22"/>
    </location>
</feature>
<dbReference type="InterPro" id="IPR013424">
    <property type="entry name" value="Ice-binding_C"/>
</dbReference>
<dbReference type="AlphaFoldDB" id="A0A6V8MFD1"/>
<comment type="caution">
    <text evidence="4">The sequence shown here is derived from an EMBL/GenBank/DDBJ whole genome shotgun (WGS) entry which is preliminary data.</text>
</comment>
<evidence type="ECO:0000256" key="2">
    <source>
        <dbReference type="SAM" id="SignalP"/>
    </source>
</evidence>
<reference evidence="5" key="1">
    <citation type="submission" date="2020-06" db="EMBL/GenBank/DDBJ databases">
        <title>Draft genomic sequence of Geomonas sp. Red330.</title>
        <authorList>
            <person name="Itoh H."/>
            <person name="Zhenxing X."/>
            <person name="Ushijima N."/>
            <person name="Masuda Y."/>
            <person name="Shiratori Y."/>
            <person name="Senoo K."/>
        </authorList>
    </citation>
    <scope>NUCLEOTIDE SEQUENCE [LARGE SCALE GENOMIC DNA]</scope>
    <source>
        <strain evidence="5">Red330</strain>
    </source>
</reference>
<keyword evidence="5" id="KW-1185">Reference proteome</keyword>
<dbReference type="Pfam" id="PF07589">
    <property type="entry name" value="PEP-CTERM"/>
    <property type="match status" value="1"/>
</dbReference>
<accession>A0A6V8MFD1</accession>
<dbReference type="Proteomes" id="UP000556026">
    <property type="component" value="Unassembled WGS sequence"/>
</dbReference>
<feature type="chain" id="PRO_5027661710" description="Ice-binding protein C-terminal domain-containing protein" evidence="2">
    <location>
        <begin position="23"/>
        <end position="215"/>
    </location>
</feature>
<keyword evidence="1" id="KW-0472">Membrane</keyword>
<dbReference type="RefSeq" id="WP_183353376.1">
    <property type="nucleotide sequence ID" value="NZ_BLXX01000002.1"/>
</dbReference>